<dbReference type="InterPro" id="IPR001638">
    <property type="entry name" value="Solute-binding_3/MltF_N"/>
</dbReference>
<evidence type="ECO:0000259" key="3">
    <source>
        <dbReference type="SMART" id="SM00062"/>
    </source>
</evidence>
<dbReference type="PANTHER" id="PTHR35936">
    <property type="entry name" value="MEMBRANE-BOUND LYTIC MUREIN TRANSGLYCOSYLASE F"/>
    <property type="match status" value="1"/>
</dbReference>
<dbReference type="Gene3D" id="3.40.190.10">
    <property type="entry name" value="Periplasmic binding protein-like II"/>
    <property type="match status" value="2"/>
</dbReference>
<feature type="chain" id="PRO_5045723805" evidence="2">
    <location>
        <begin position="35"/>
        <end position="355"/>
    </location>
</feature>
<evidence type="ECO:0000256" key="2">
    <source>
        <dbReference type="SAM" id="SignalP"/>
    </source>
</evidence>
<sequence>MAFPPSGPGRSRALPVRPAVVLLGTALFGSAALAGCADPGASAAGNPSGGTQTTAARNGVVYNTSPDQQRIRADKDPALAAKVPALISKDGKLTVATTAGSIPLSFHATDDKTPIGSELDIAQLVADKLGLELDVQVTSWENWPLKTQSGDFEAVFSNVGVNKDRVKLFDFASYRAAYMGFEAKKSSTYDIKGADDISGLKISVGSGTNQEKILLAWNKELEARGKAPATLQYYSSDADTILALSSGRTDLNIAPYPSTVYRENTRDDLKVVGKVNAGWPSETLVAATTLRGNGLAPVISEALNEVIKDGSYGKVLERWGLSEEALPESRTITAENYAATQATATAAASPSGKAS</sequence>
<keyword evidence="1 2" id="KW-0732">Signal</keyword>
<feature type="signal peptide" evidence="2">
    <location>
        <begin position="1"/>
        <end position="34"/>
    </location>
</feature>
<organism evidence="4 5">
    <name type="scientific">Pseudarthrobacter enclensis</name>
    <dbReference type="NCBI Taxonomy" id="993070"/>
    <lineage>
        <taxon>Bacteria</taxon>
        <taxon>Bacillati</taxon>
        <taxon>Actinomycetota</taxon>
        <taxon>Actinomycetes</taxon>
        <taxon>Micrococcales</taxon>
        <taxon>Micrococcaceae</taxon>
        <taxon>Pseudarthrobacter</taxon>
    </lineage>
</organism>
<dbReference type="CDD" id="cd01004">
    <property type="entry name" value="PBP2_MidA_like"/>
    <property type="match status" value="1"/>
</dbReference>
<gene>
    <name evidence="4" type="ORF">J2X98_003867</name>
</gene>
<comment type="caution">
    <text evidence="4">The sequence shown here is derived from an EMBL/GenBank/DDBJ whole genome shotgun (WGS) entry which is preliminary data.</text>
</comment>
<dbReference type="Proteomes" id="UP001226577">
    <property type="component" value="Unassembled WGS sequence"/>
</dbReference>
<feature type="domain" description="Solute-binding protein family 3/N-terminal" evidence="3">
    <location>
        <begin position="92"/>
        <end position="323"/>
    </location>
</feature>
<dbReference type="RefSeq" id="WP_141945160.1">
    <property type="nucleotide sequence ID" value="NZ_JAUSRE010000025.1"/>
</dbReference>
<evidence type="ECO:0000313" key="4">
    <source>
        <dbReference type="EMBL" id="MDP9890253.1"/>
    </source>
</evidence>
<keyword evidence="5" id="KW-1185">Reference proteome</keyword>
<dbReference type="SMART" id="SM00062">
    <property type="entry name" value="PBPb"/>
    <property type="match status" value="1"/>
</dbReference>
<proteinExistence type="predicted"/>
<evidence type="ECO:0000256" key="1">
    <source>
        <dbReference type="ARBA" id="ARBA00022729"/>
    </source>
</evidence>
<protein>
    <submittedName>
        <fullName evidence="4">Polar amino acid transport system substrate-binding protein</fullName>
    </submittedName>
</protein>
<reference evidence="4 5" key="1">
    <citation type="submission" date="2023-07" db="EMBL/GenBank/DDBJ databases">
        <title>Sorghum-associated microbial communities from plants grown in Nebraska, USA.</title>
        <authorList>
            <person name="Schachtman D."/>
        </authorList>
    </citation>
    <scope>NUCLEOTIDE SEQUENCE [LARGE SCALE GENOMIC DNA]</scope>
    <source>
        <strain evidence="4 5">CC222</strain>
    </source>
</reference>
<accession>A0ABT9RYC2</accession>
<dbReference type="SUPFAM" id="SSF53850">
    <property type="entry name" value="Periplasmic binding protein-like II"/>
    <property type="match status" value="1"/>
</dbReference>
<dbReference type="EMBL" id="JAUSRE010000025">
    <property type="protein sequence ID" value="MDP9890253.1"/>
    <property type="molecule type" value="Genomic_DNA"/>
</dbReference>
<evidence type="ECO:0000313" key="5">
    <source>
        <dbReference type="Proteomes" id="UP001226577"/>
    </source>
</evidence>
<dbReference type="Pfam" id="PF00497">
    <property type="entry name" value="SBP_bac_3"/>
    <property type="match status" value="1"/>
</dbReference>
<name>A0ABT9RYC2_9MICC</name>